<comment type="caution">
    <text evidence="2">The sequence shown here is derived from an EMBL/GenBank/DDBJ whole genome shotgun (WGS) entry which is preliminary data.</text>
</comment>
<evidence type="ECO:0000313" key="3">
    <source>
        <dbReference type="Proteomes" id="UP000631114"/>
    </source>
</evidence>
<dbReference type="EMBL" id="JADFTS010000008">
    <property type="protein sequence ID" value="KAF9591887.1"/>
    <property type="molecule type" value="Genomic_DNA"/>
</dbReference>
<dbReference type="GO" id="GO:0016592">
    <property type="term" value="C:mediator complex"/>
    <property type="evidence" value="ECO:0007669"/>
    <property type="project" value="InterPro"/>
</dbReference>
<dbReference type="PANTHER" id="PTHR33739">
    <property type="entry name" value="OS07G0681500 PROTEIN"/>
    <property type="match status" value="1"/>
</dbReference>
<proteinExistence type="predicted"/>
<evidence type="ECO:0000256" key="1">
    <source>
        <dbReference type="SAM" id="MobiDB-lite"/>
    </source>
</evidence>
<keyword evidence="3" id="KW-1185">Reference proteome</keyword>
<accession>A0A835H514</accession>
<sequence>MSTESTRFENRVLETVKRCQERKDSPLIWGMEVCKCLREAELKTPSVELGEVLVSNLCFKNNNPYLWKFIEQAISSGILSAFHVLALLSSRVIPHRRTQPEAYRLYLELVVRYTFSSTQMDNVCKKKIAKSVDDTLQLSQTYEIPIVEFGHALALYFFSMIIGLIDCTLKDWGLQHSSTDKLSGVFGDGGCQIMDVESKLDHQDMRTDLHDRLHRMNSTRTVEVLGELTENRKAVVLLHLMLLNMPEKFNGLLQRLQFLEANRLASLNIKSAIARLFANIQRIRGLENHLNKRHLISILTDIGSCSSASCNSFGTTQAASWVPFDIYMETAMDGKQLPATSAIDILKELTKTLQVINRASWQETFQALWISALRLVQRERDPLEGPIPHLDARLCVLLSITPLAIARVIENEELSSFSLRESSGTGSIGSHDDHGMDERSRGTRKHGLISSLQALGQFMGLLCPPASVIIAANNAAAKAAVFISSFKNGNDGFSGRGRSVPHAKSVTSSSESSSDLGSPWSALMEGAHLAGSLKSSLIATPASSFAEIEKLYNIALNGSDEERSTAAKILCGASLSRGWNIQEHVVHFVIKLLSPPVPKNFSGPGSHLVGYISMLNAILFGMSSIDIVHIFSLHGVVPEVAASLMPLCEVFGSLVPTSGHKSSVGDEPSVSTVFSCAFLFLLRLWKFYRPPHEHTIKEGGTYTGSELSLEYLLVLRNSRIALSNSAATNKSDKVMNPHDQSLTQAIYIDSFPKFLSLVLSK</sequence>
<gene>
    <name evidence="2" type="ORF">IFM89_009495</name>
</gene>
<dbReference type="InterPro" id="IPR039638">
    <property type="entry name" value="MED33A/B"/>
</dbReference>
<dbReference type="AlphaFoldDB" id="A0A835H514"/>
<name>A0A835H514_9MAGN</name>
<dbReference type="Proteomes" id="UP000631114">
    <property type="component" value="Unassembled WGS sequence"/>
</dbReference>
<evidence type="ECO:0008006" key="4">
    <source>
        <dbReference type="Google" id="ProtNLM"/>
    </source>
</evidence>
<dbReference type="PANTHER" id="PTHR33739:SF3">
    <property type="entry name" value="OS07G0681500 PROTEIN"/>
    <property type="match status" value="1"/>
</dbReference>
<dbReference type="OrthoDB" id="683212at2759"/>
<protein>
    <recommendedName>
        <fullName evidence="4">Mediator of RNA polymerase II transcription subunit 33A</fullName>
    </recommendedName>
</protein>
<feature type="region of interest" description="Disordered" evidence="1">
    <location>
        <begin position="420"/>
        <end position="443"/>
    </location>
</feature>
<evidence type="ECO:0000313" key="2">
    <source>
        <dbReference type="EMBL" id="KAF9591887.1"/>
    </source>
</evidence>
<organism evidence="2 3">
    <name type="scientific">Coptis chinensis</name>
    <dbReference type="NCBI Taxonomy" id="261450"/>
    <lineage>
        <taxon>Eukaryota</taxon>
        <taxon>Viridiplantae</taxon>
        <taxon>Streptophyta</taxon>
        <taxon>Embryophyta</taxon>
        <taxon>Tracheophyta</taxon>
        <taxon>Spermatophyta</taxon>
        <taxon>Magnoliopsida</taxon>
        <taxon>Ranunculales</taxon>
        <taxon>Ranunculaceae</taxon>
        <taxon>Coptidoideae</taxon>
        <taxon>Coptis</taxon>
    </lineage>
</organism>
<dbReference type="GO" id="GO:2000762">
    <property type="term" value="P:regulation of phenylpropanoid metabolic process"/>
    <property type="evidence" value="ECO:0007669"/>
    <property type="project" value="InterPro"/>
</dbReference>
<reference evidence="2 3" key="1">
    <citation type="submission" date="2020-10" db="EMBL/GenBank/DDBJ databases">
        <title>The Coptis chinensis genome and diversification of protoberbering-type alkaloids.</title>
        <authorList>
            <person name="Wang B."/>
            <person name="Shu S."/>
            <person name="Song C."/>
            <person name="Liu Y."/>
        </authorList>
    </citation>
    <scope>NUCLEOTIDE SEQUENCE [LARGE SCALE GENOMIC DNA]</scope>
    <source>
        <strain evidence="2">HL-2020</strain>
        <tissue evidence="2">Leaf</tissue>
    </source>
</reference>
<feature type="compositionally biased region" description="Basic and acidic residues" evidence="1">
    <location>
        <begin position="430"/>
        <end position="441"/>
    </location>
</feature>